<evidence type="ECO:0000313" key="9">
    <source>
        <dbReference type="Proteomes" id="UP001314796"/>
    </source>
</evidence>
<comment type="caution">
    <text evidence="8">The sequence shown here is derived from an EMBL/GenBank/DDBJ whole genome shotgun (WGS) entry which is preliminary data.</text>
</comment>
<evidence type="ECO:0000256" key="1">
    <source>
        <dbReference type="ARBA" id="ARBA00004651"/>
    </source>
</evidence>
<evidence type="ECO:0000256" key="3">
    <source>
        <dbReference type="ARBA" id="ARBA00022692"/>
    </source>
</evidence>
<feature type="transmembrane region" description="Helical" evidence="6">
    <location>
        <begin position="110"/>
        <end position="133"/>
    </location>
</feature>
<keyword evidence="2" id="KW-1003">Cell membrane</keyword>
<organism evidence="8 9">
    <name type="scientific">Alkaliphilus hydrothermalis</name>
    <dbReference type="NCBI Taxonomy" id="1482730"/>
    <lineage>
        <taxon>Bacteria</taxon>
        <taxon>Bacillati</taxon>
        <taxon>Bacillota</taxon>
        <taxon>Clostridia</taxon>
        <taxon>Peptostreptococcales</taxon>
        <taxon>Natronincolaceae</taxon>
        <taxon>Alkaliphilus</taxon>
    </lineage>
</organism>
<dbReference type="EMBL" id="JAFBEE010000016">
    <property type="protein sequence ID" value="MBM7615669.1"/>
    <property type="molecule type" value="Genomic_DNA"/>
</dbReference>
<keyword evidence="5 6" id="KW-0472">Membrane</keyword>
<accession>A0ABS2NSX0</accession>
<dbReference type="RefSeq" id="WP_204403141.1">
    <property type="nucleotide sequence ID" value="NZ_JAFBEE010000016.1"/>
</dbReference>
<evidence type="ECO:0000256" key="6">
    <source>
        <dbReference type="SAM" id="Phobius"/>
    </source>
</evidence>
<keyword evidence="4 6" id="KW-1133">Transmembrane helix</keyword>
<comment type="subcellular location">
    <subcellularLocation>
        <location evidence="1">Cell membrane</location>
        <topology evidence="1">Multi-pass membrane protein</topology>
    </subcellularLocation>
</comment>
<sequence length="228" mass="25549">MEYQIFDAKGKQPIETIQEEFVLSGFYPVDPLMGARMVLTSEEYAEGLNLPKDNISLNVQFSNSLNIEKRLYTIIVGSGYSIFPQDSAYIDVGVNWAYMSEEFKNADPTVVVGGIVILLIIILTGYLIIYNIFQISVLKDIRFYGLLKTIGTTSKQLRRIIGRQALILSAIGIPLGLTVGYVVGNLLLPIIVQQLNMDNSIKITLILHLWNIINLVSVVKMTAFQRML</sequence>
<feature type="transmembrane region" description="Helical" evidence="6">
    <location>
        <begin position="165"/>
        <end position="191"/>
    </location>
</feature>
<evidence type="ECO:0000256" key="4">
    <source>
        <dbReference type="ARBA" id="ARBA00022989"/>
    </source>
</evidence>
<evidence type="ECO:0000259" key="7">
    <source>
        <dbReference type="Pfam" id="PF02687"/>
    </source>
</evidence>
<protein>
    <submittedName>
        <fullName evidence="8">ABC-type antimicrobial peptide transport system permease subunit</fullName>
    </submittedName>
</protein>
<proteinExistence type="predicted"/>
<evidence type="ECO:0000256" key="2">
    <source>
        <dbReference type="ARBA" id="ARBA00022475"/>
    </source>
</evidence>
<evidence type="ECO:0000256" key="5">
    <source>
        <dbReference type="ARBA" id="ARBA00023136"/>
    </source>
</evidence>
<keyword evidence="3 6" id="KW-0812">Transmembrane</keyword>
<keyword evidence="9" id="KW-1185">Reference proteome</keyword>
<name>A0ABS2NSX0_9FIRM</name>
<feature type="transmembrane region" description="Helical" evidence="6">
    <location>
        <begin position="71"/>
        <end position="90"/>
    </location>
</feature>
<dbReference type="Pfam" id="PF02687">
    <property type="entry name" value="FtsX"/>
    <property type="match status" value="1"/>
</dbReference>
<feature type="domain" description="ABC3 transporter permease C-terminal" evidence="7">
    <location>
        <begin position="115"/>
        <end position="213"/>
    </location>
</feature>
<dbReference type="InterPro" id="IPR003838">
    <property type="entry name" value="ABC3_permease_C"/>
</dbReference>
<reference evidence="8 9" key="1">
    <citation type="submission" date="2021-01" db="EMBL/GenBank/DDBJ databases">
        <title>Genomic Encyclopedia of Type Strains, Phase IV (KMG-IV): sequencing the most valuable type-strain genomes for metagenomic binning, comparative biology and taxonomic classification.</title>
        <authorList>
            <person name="Goeker M."/>
        </authorList>
    </citation>
    <scope>NUCLEOTIDE SEQUENCE [LARGE SCALE GENOMIC DNA]</scope>
    <source>
        <strain evidence="8 9">DSM 25890</strain>
    </source>
</reference>
<dbReference type="Proteomes" id="UP001314796">
    <property type="component" value="Unassembled WGS sequence"/>
</dbReference>
<feature type="transmembrane region" description="Helical" evidence="6">
    <location>
        <begin position="203"/>
        <end position="223"/>
    </location>
</feature>
<gene>
    <name evidence="8" type="ORF">JOC73_002243</name>
</gene>
<evidence type="ECO:0000313" key="8">
    <source>
        <dbReference type="EMBL" id="MBM7615669.1"/>
    </source>
</evidence>